<reference evidence="4" key="1">
    <citation type="submission" date="2017-02" db="UniProtKB">
        <authorList>
            <consortium name="WormBaseParasite"/>
        </authorList>
    </citation>
    <scope>IDENTIFICATION</scope>
</reference>
<dbReference type="OrthoDB" id="6431454at2759"/>
<gene>
    <name evidence="2" type="ORF">TCLT_LOCUS2105</name>
</gene>
<dbReference type="EMBL" id="UYYF01000364">
    <property type="protein sequence ID" value="VDM97868.1"/>
    <property type="molecule type" value="Genomic_DNA"/>
</dbReference>
<name>A0A0N5CPG3_THECL</name>
<dbReference type="Proteomes" id="UP000276776">
    <property type="component" value="Unassembled WGS sequence"/>
</dbReference>
<organism evidence="4">
    <name type="scientific">Thelazia callipaeda</name>
    <name type="common">Oriental eyeworm</name>
    <name type="synonym">Parasitic nematode</name>
    <dbReference type="NCBI Taxonomy" id="103827"/>
    <lineage>
        <taxon>Eukaryota</taxon>
        <taxon>Metazoa</taxon>
        <taxon>Ecdysozoa</taxon>
        <taxon>Nematoda</taxon>
        <taxon>Chromadorea</taxon>
        <taxon>Rhabditida</taxon>
        <taxon>Spirurina</taxon>
        <taxon>Spiruromorpha</taxon>
        <taxon>Thelazioidea</taxon>
        <taxon>Thelaziidae</taxon>
        <taxon>Thelazia</taxon>
    </lineage>
</organism>
<proteinExistence type="predicted"/>
<accession>A0A0N5CPG3</accession>
<feature type="region of interest" description="Disordered" evidence="1">
    <location>
        <begin position="1"/>
        <end position="38"/>
    </location>
</feature>
<dbReference type="WBParaSite" id="TCLT_0000210401-mRNA-1">
    <property type="protein sequence ID" value="TCLT_0000210401-mRNA-1"/>
    <property type="gene ID" value="TCLT_0000210401"/>
</dbReference>
<evidence type="ECO:0000256" key="1">
    <source>
        <dbReference type="SAM" id="MobiDB-lite"/>
    </source>
</evidence>
<feature type="compositionally biased region" description="Basic and acidic residues" evidence="1">
    <location>
        <begin position="11"/>
        <end position="21"/>
    </location>
</feature>
<dbReference type="STRING" id="103827.A0A0N5CPG3"/>
<reference evidence="2 3" key="2">
    <citation type="submission" date="2018-11" db="EMBL/GenBank/DDBJ databases">
        <authorList>
            <consortium name="Pathogen Informatics"/>
        </authorList>
    </citation>
    <scope>NUCLEOTIDE SEQUENCE [LARGE SCALE GENOMIC DNA]</scope>
</reference>
<evidence type="ECO:0000313" key="4">
    <source>
        <dbReference type="WBParaSite" id="TCLT_0000210401-mRNA-1"/>
    </source>
</evidence>
<evidence type="ECO:0000313" key="2">
    <source>
        <dbReference type="EMBL" id="VDM97868.1"/>
    </source>
</evidence>
<sequence>MTDTPELNALTRERLYSRRSADEDDFSRSSSRRASRYRSKLEKARKDFLSSDASNSIDTISKRFRQTSEDISRSRPDYRAGFSQKFQTGGEVINSRPDLNQLPYNSIGPSPYDQQEYNRLFQRAERYWMPYKQRFSQPNLYSRARGYSTSYLETNLDTGVADIVSTQRQVEETNLDDVHRSGSVIDCSRYSRHDVPESIGTHVRSKSADYLMDRKMREESAPPENELQKFGEKTPNISEHELRFRKSTEKLQVPDWYRERNMRSNINRDTSYTFDRQESSSYNQQSAYSHGYNANIVSQPFTYNTTSHTTNDAPLRQTYEEAPLGGISLSYGQSSQLLHNNSRIRNHYESHQTRYTTPFTYEQDRYGTPTPTGATAVLSSTKDATLVVPYGMFDKYKDEIEEMRRSRTSLHQVGTNTDKRKVCIV</sequence>
<evidence type="ECO:0000313" key="3">
    <source>
        <dbReference type="Proteomes" id="UP000276776"/>
    </source>
</evidence>
<protein>
    <submittedName>
        <fullName evidence="4">ZM domain-containing protein</fullName>
    </submittedName>
</protein>
<dbReference type="AlphaFoldDB" id="A0A0N5CPG3"/>
<keyword evidence="3" id="KW-1185">Reference proteome</keyword>